<dbReference type="GO" id="GO:0000976">
    <property type="term" value="F:transcription cis-regulatory region binding"/>
    <property type="evidence" value="ECO:0007669"/>
    <property type="project" value="TreeGrafter"/>
</dbReference>
<sequence length="139" mass="16017">MSDFLNILTHERRLRAATKELTLAELQDVEAKLQRVIVNREEEEAELRKQEEEKRSRVDEIKKQMAAAGLDITDLAPELQNIVNDKKGASTRKKRTPKPAKYEYTDNGERKTWTGQGRTPKVINEALKKGKKISDFLIK</sequence>
<evidence type="ECO:0000256" key="6">
    <source>
        <dbReference type="PIRSR" id="PIRSR002096-1"/>
    </source>
</evidence>
<dbReference type="AlphaFoldDB" id="A0A432W5W4"/>
<dbReference type="InterPro" id="IPR027454">
    <property type="entry name" value="Histone_HNS_N"/>
</dbReference>
<dbReference type="GO" id="GO:0005829">
    <property type="term" value="C:cytosol"/>
    <property type="evidence" value="ECO:0007669"/>
    <property type="project" value="TreeGrafter"/>
</dbReference>
<dbReference type="GO" id="GO:0032993">
    <property type="term" value="C:protein-DNA complex"/>
    <property type="evidence" value="ECO:0007669"/>
    <property type="project" value="TreeGrafter"/>
</dbReference>
<name>A0A432W5W4_9GAMM</name>
<dbReference type="RefSeq" id="WP_126802068.1">
    <property type="nucleotide sequence ID" value="NZ_PIPL01000001.1"/>
</dbReference>
<accession>A0A432W5W4</accession>
<dbReference type="PANTHER" id="PTHR38097">
    <property type="match status" value="1"/>
</dbReference>
<feature type="domain" description="DNA-binding protein H-NS-like C-terminal" evidence="9">
    <location>
        <begin position="92"/>
        <end position="138"/>
    </location>
</feature>
<reference evidence="10 11" key="1">
    <citation type="journal article" date="2011" name="Front. Microbiol.">
        <title>Genomic signatures of strain selection and enhancement in Bacillus atrophaeus var. globigii, a historical biowarfare simulant.</title>
        <authorList>
            <person name="Gibbons H.S."/>
            <person name="Broomall S.M."/>
            <person name="McNew L.A."/>
            <person name="Daligault H."/>
            <person name="Chapman C."/>
            <person name="Bruce D."/>
            <person name="Karavis M."/>
            <person name="Krepps M."/>
            <person name="McGregor P.A."/>
            <person name="Hong C."/>
            <person name="Park K.H."/>
            <person name="Akmal A."/>
            <person name="Feldman A."/>
            <person name="Lin J.S."/>
            <person name="Chang W.E."/>
            <person name="Higgs B.W."/>
            <person name="Demirev P."/>
            <person name="Lindquist J."/>
            <person name="Liem A."/>
            <person name="Fochler E."/>
            <person name="Read T.D."/>
            <person name="Tapia R."/>
            <person name="Johnson S."/>
            <person name="Bishop-Lilly K.A."/>
            <person name="Detter C."/>
            <person name="Han C."/>
            <person name="Sozhamannan S."/>
            <person name="Rosenzweig C.N."/>
            <person name="Skowronski E.W."/>
        </authorList>
    </citation>
    <scope>NUCLEOTIDE SEQUENCE [LARGE SCALE GENOMIC DNA]</scope>
    <source>
        <strain evidence="10 11">MLST1</strain>
    </source>
</reference>
<dbReference type="GO" id="GO:0046983">
    <property type="term" value="F:protein dimerization activity"/>
    <property type="evidence" value="ECO:0007669"/>
    <property type="project" value="InterPro"/>
</dbReference>
<dbReference type="GO" id="GO:0009295">
    <property type="term" value="C:nucleoid"/>
    <property type="evidence" value="ECO:0007669"/>
    <property type="project" value="UniProtKB-SubCell"/>
</dbReference>
<evidence type="ECO:0000256" key="3">
    <source>
        <dbReference type="ARBA" id="ARBA00022490"/>
    </source>
</evidence>
<dbReference type="EMBL" id="PIPL01000001">
    <property type="protein sequence ID" value="RUO25369.1"/>
    <property type="molecule type" value="Genomic_DNA"/>
</dbReference>
<comment type="subcellular location">
    <subcellularLocation>
        <location evidence="1">Cytoplasm</location>
        <location evidence="1">Nucleoid</location>
    </subcellularLocation>
</comment>
<dbReference type="GO" id="GO:0003681">
    <property type="term" value="F:bent DNA binding"/>
    <property type="evidence" value="ECO:0007669"/>
    <property type="project" value="TreeGrafter"/>
</dbReference>
<dbReference type="OrthoDB" id="6088948at2"/>
<evidence type="ECO:0000256" key="1">
    <source>
        <dbReference type="ARBA" id="ARBA00004453"/>
    </source>
</evidence>
<feature type="coiled-coil region" evidence="7">
    <location>
        <begin position="7"/>
        <end position="64"/>
    </location>
</feature>
<dbReference type="SMART" id="SM00528">
    <property type="entry name" value="HNS"/>
    <property type="match status" value="1"/>
</dbReference>
<evidence type="ECO:0000313" key="10">
    <source>
        <dbReference type="EMBL" id="RUO25369.1"/>
    </source>
</evidence>
<keyword evidence="3" id="KW-0963">Cytoplasm</keyword>
<keyword evidence="4 5" id="KW-0238">DNA-binding</keyword>
<feature type="region of interest" description="Disordered" evidence="8">
    <location>
        <begin position="83"/>
        <end position="117"/>
    </location>
</feature>
<dbReference type="GO" id="GO:0003680">
    <property type="term" value="F:minor groove of adenine-thymine-rich DNA binding"/>
    <property type="evidence" value="ECO:0007669"/>
    <property type="project" value="TreeGrafter"/>
</dbReference>
<dbReference type="GO" id="GO:0001217">
    <property type="term" value="F:DNA-binding transcription repressor activity"/>
    <property type="evidence" value="ECO:0007669"/>
    <property type="project" value="TreeGrafter"/>
</dbReference>
<dbReference type="GO" id="GO:0030527">
    <property type="term" value="F:structural constituent of chromatin"/>
    <property type="evidence" value="ECO:0007669"/>
    <property type="project" value="InterPro"/>
</dbReference>
<dbReference type="InterPro" id="IPR001801">
    <property type="entry name" value="Histone_HNS"/>
</dbReference>
<evidence type="ECO:0000256" key="2">
    <source>
        <dbReference type="ARBA" id="ARBA00010610"/>
    </source>
</evidence>
<protein>
    <recommendedName>
        <fullName evidence="5">DNA-binding protein</fullName>
    </recommendedName>
</protein>
<dbReference type="InterPro" id="IPR037150">
    <property type="entry name" value="H-NS_C_dom_sf"/>
</dbReference>
<keyword evidence="7" id="KW-0175">Coiled coil</keyword>
<organism evidence="10 11">
    <name type="scientific">Aliidiomarina minuta</name>
    <dbReference type="NCBI Taxonomy" id="880057"/>
    <lineage>
        <taxon>Bacteria</taxon>
        <taxon>Pseudomonadati</taxon>
        <taxon>Pseudomonadota</taxon>
        <taxon>Gammaproteobacteria</taxon>
        <taxon>Alteromonadales</taxon>
        <taxon>Idiomarinaceae</taxon>
        <taxon>Aliidiomarina</taxon>
    </lineage>
</organism>
<dbReference type="InterPro" id="IPR054180">
    <property type="entry name" value="H-NS-like_N"/>
</dbReference>
<dbReference type="SUPFAM" id="SSF81273">
    <property type="entry name" value="H-NS histone-like proteins"/>
    <property type="match status" value="2"/>
</dbReference>
<proteinExistence type="inferred from homology"/>
<dbReference type="Gene3D" id="1.10.287.1050">
    <property type="entry name" value="H-NS histone-like proteins"/>
    <property type="match status" value="1"/>
</dbReference>
<evidence type="ECO:0000256" key="4">
    <source>
        <dbReference type="ARBA" id="ARBA00023125"/>
    </source>
</evidence>
<dbReference type="Pfam" id="PF00816">
    <property type="entry name" value="Histone_HNS"/>
    <property type="match status" value="1"/>
</dbReference>
<dbReference type="PIRSF" id="PIRSF002096">
    <property type="entry name" value="HnS"/>
    <property type="match status" value="1"/>
</dbReference>
<keyword evidence="11" id="KW-1185">Reference proteome</keyword>
<feature type="DNA-binding region" evidence="6">
    <location>
        <begin position="116"/>
        <end position="121"/>
    </location>
</feature>
<gene>
    <name evidence="10" type="ORF">CWE09_01130</name>
</gene>
<evidence type="ECO:0000313" key="11">
    <source>
        <dbReference type="Proteomes" id="UP000288293"/>
    </source>
</evidence>
<feature type="compositionally biased region" description="Basic residues" evidence="8">
    <location>
        <begin position="89"/>
        <end position="98"/>
    </location>
</feature>
<comment type="similarity">
    <text evidence="2 5">Belongs to the histone-like protein H-NS family.</text>
</comment>
<dbReference type="InterPro" id="IPR027444">
    <property type="entry name" value="H-NS_C_dom"/>
</dbReference>
<evidence type="ECO:0000256" key="8">
    <source>
        <dbReference type="SAM" id="MobiDB-lite"/>
    </source>
</evidence>
<evidence type="ECO:0000256" key="5">
    <source>
        <dbReference type="PIRNR" id="PIRNR002096"/>
    </source>
</evidence>
<dbReference type="PANTHER" id="PTHR38097:SF2">
    <property type="entry name" value="DNA-BINDING PROTEIN STPA"/>
    <property type="match status" value="1"/>
</dbReference>
<comment type="caution">
    <text evidence="10">The sequence shown here is derived from an EMBL/GenBank/DDBJ whole genome shotgun (WGS) entry which is preliminary data.</text>
</comment>
<evidence type="ECO:0000259" key="9">
    <source>
        <dbReference type="SMART" id="SM00528"/>
    </source>
</evidence>
<dbReference type="Pfam" id="PF22470">
    <property type="entry name" value="Histone_HNS_N"/>
    <property type="match status" value="1"/>
</dbReference>
<dbReference type="Gene3D" id="4.10.430.10">
    <property type="entry name" value="Histone-like protein H-NS, C-terminal domain"/>
    <property type="match status" value="1"/>
</dbReference>
<evidence type="ECO:0000256" key="7">
    <source>
        <dbReference type="SAM" id="Coils"/>
    </source>
</evidence>
<dbReference type="Proteomes" id="UP000288293">
    <property type="component" value="Unassembled WGS sequence"/>
</dbReference>
<feature type="compositionally biased region" description="Basic and acidic residues" evidence="8">
    <location>
        <begin position="100"/>
        <end position="112"/>
    </location>
</feature>